<evidence type="ECO:0000256" key="2">
    <source>
        <dbReference type="ARBA" id="ARBA00022475"/>
    </source>
</evidence>
<protein>
    <submittedName>
        <fullName evidence="7">Glycosyl transferase family 2</fullName>
    </submittedName>
</protein>
<name>A0A1I2AWY4_9BURK</name>
<dbReference type="PANTHER" id="PTHR43646">
    <property type="entry name" value="GLYCOSYLTRANSFERASE"/>
    <property type="match status" value="1"/>
</dbReference>
<organism evidence="7 8">
    <name type="scientific">Paracidovorax wautersii</name>
    <dbReference type="NCBI Taxonomy" id="1177982"/>
    <lineage>
        <taxon>Bacteria</taxon>
        <taxon>Pseudomonadati</taxon>
        <taxon>Pseudomonadota</taxon>
        <taxon>Betaproteobacteria</taxon>
        <taxon>Burkholderiales</taxon>
        <taxon>Comamonadaceae</taxon>
        <taxon>Paracidovorax</taxon>
    </lineage>
</organism>
<keyword evidence="2" id="KW-1003">Cell membrane</keyword>
<dbReference type="STRING" id="1177982.SAMN04489711_102262"/>
<accession>A0A1I2AWY4</accession>
<evidence type="ECO:0000259" key="6">
    <source>
        <dbReference type="Pfam" id="PF00535"/>
    </source>
</evidence>
<dbReference type="EMBL" id="FONX01000002">
    <property type="protein sequence ID" value="SFE48128.1"/>
    <property type="molecule type" value="Genomic_DNA"/>
</dbReference>
<evidence type="ECO:0000256" key="5">
    <source>
        <dbReference type="ARBA" id="ARBA00023136"/>
    </source>
</evidence>
<dbReference type="PANTHER" id="PTHR43646:SF2">
    <property type="entry name" value="GLYCOSYLTRANSFERASE 2-LIKE DOMAIN-CONTAINING PROTEIN"/>
    <property type="match status" value="1"/>
</dbReference>
<evidence type="ECO:0000313" key="7">
    <source>
        <dbReference type="EMBL" id="SFE48128.1"/>
    </source>
</evidence>
<dbReference type="InterPro" id="IPR001173">
    <property type="entry name" value="Glyco_trans_2-like"/>
</dbReference>
<dbReference type="AlphaFoldDB" id="A0A1I2AWY4"/>
<dbReference type="OrthoDB" id="9777873at2"/>
<evidence type="ECO:0000313" key="8">
    <source>
        <dbReference type="Proteomes" id="UP000199119"/>
    </source>
</evidence>
<keyword evidence="3" id="KW-0328">Glycosyltransferase</keyword>
<keyword evidence="4 7" id="KW-0808">Transferase</keyword>
<proteinExistence type="predicted"/>
<dbReference type="Pfam" id="PF00535">
    <property type="entry name" value="Glycos_transf_2"/>
    <property type="match status" value="1"/>
</dbReference>
<dbReference type="InterPro" id="IPR029044">
    <property type="entry name" value="Nucleotide-diphossugar_trans"/>
</dbReference>
<dbReference type="RefSeq" id="WP_092937795.1">
    <property type="nucleotide sequence ID" value="NZ_FONX01000002.1"/>
</dbReference>
<evidence type="ECO:0000256" key="4">
    <source>
        <dbReference type="ARBA" id="ARBA00022679"/>
    </source>
</evidence>
<comment type="subcellular location">
    <subcellularLocation>
        <location evidence="1">Cell membrane</location>
    </subcellularLocation>
</comment>
<dbReference type="GO" id="GO:0005886">
    <property type="term" value="C:plasma membrane"/>
    <property type="evidence" value="ECO:0007669"/>
    <property type="project" value="UniProtKB-SubCell"/>
</dbReference>
<dbReference type="Gene3D" id="3.90.550.10">
    <property type="entry name" value="Spore Coat Polysaccharide Biosynthesis Protein SpsA, Chain A"/>
    <property type="match status" value="1"/>
</dbReference>
<reference evidence="8" key="1">
    <citation type="submission" date="2016-10" db="EMBL/GenBank/DDBJ databases">
        <authorList>
            <person name="Varghese N."/>
            <person name="Submissions S."/>
        </authorList>
    </citation>
    <scope>NUCLEOTIDE SEQUENCE [LARGE SCALE GENOMIC DNA]</scope>
    <source>
        <strain evidence="8">DSM 27981</strain>
    </source>
</reference>
<gene>
    <name evidence="7" type="ORF">SAMN04489711_102262</name>
</gene>
<feature type="domain" description="Glycosyltransferase 2-like" evidence="6">
    <location>
        <begin position="4"/>
        <end position="123"/>
    </location>
</feature>
<dbReference type="GO" id="GO:0016757">
    <property type="term" value="F:glycosyltransferase activity"/>
    <property type="evidence" value="ECO:0007669"/>
    <property type="project" value="UniProtKB-KW"/>
</dbReference>
<sequence length="228" mass="23488">MIGVVVPAHDEEGCLADCLQSLQAAARHATLAGEGVRIVVALDACSDASESIAQGLGVQTVRLEARNVGSARAAGARQALQAGARWLSFTDADSTVAPDWLVQHLWLASDAVCGTVEVRDWCGYGSDVQGLYHAGYSDRPGHRHIHGANLGVSAAAYERAGGFAALRTGEDVALVRALEASGARIAWTNLPRVATSARSRFRAPAGFGAHLVGLRAATAARAAAGALA</sequence>
<keyword evidence="8" id="KW-1185">Reference proteome</keyword>
<dbReference type="Proteomes" id="UP000199119">
    <property type="component" value="Unassembled WGS sequence"/>
</dbReference>
<evidence type="ECO:0000256" key="3">
    <source>
        <dbReference type="ARBA" id="ARBA00022676"/>
    </source>
</evidence>
<dbReference type="SUPFAM" id="SSF53448">
    <property type="entry name" value="Nucleotide-diphospho-sugar transferases"/>
    <property type="match status" value="1"/>
</dbReference>
<evidence type="ECO:0000256" key="1">
    <source>
        <dbReference type="ARBA" id="ARBA00004236"/>
    </source>
</evidence>
<keyword evidence="5" id="KW-0472">Membrane</keyword>